<dbReference type="PANTHER" id="PTHR13090">
    <property type="entry name" value="ARGININE-HYDROXYLASE NDUFAF5, MITOCHONDRIAL"/>
    <property type="match status" value="1"/>
</dbReference>
<dbReference type="SUPFAM" id="SSF53335">
    <property type="entry name" value="S-adenosyl-L-methionine-dependent methyltransferases"/>
    <property type="match status" value="1"/>
</dbReference>
<dbReference type="GO" id="GO:0032259">
    <property type="term" value="P:methylation"/>
    <property type="evidence" value="ECO:0007669"/>
    <property type="project" value="UniProtKB-KW"/>
</dbReference>
<proteinExistence type="predicted"/>
<evidence type="ECO:0000256" key="2">
    <source>
        <dbReference type="ARBA" id="ARBA00022679"/>
    </source>
</evidence>
<comment type="caution">
    <text evidence="3">The sequence shown here is derived from an EMBL/GenBank/DDBJ whole genome shotgun (WGS) entry which is preliminary data.</text>
</comment>
<dbReference type="AlphaFoldDB" id="A0A645DQJ3"/>
<organism evidence="3">
    <name type="scientific">bioreactor metagenome</name>
    <dbReference type="NCBI Taxonomy" id="1076179"/>
    <lineage>
        <taxon>unclassified sequences</taxon>
        <taxon>metagenomes</taxon>
        <taxon>ecological metagenomes</taxon>
    </lineage>
</organism>
<dbReference type="CDD" id="cd02440">
    <property type="entry name" value="AdoMet_MTases"/>
    <property type="match status" value="1"/>
</dbReference>
<evidence type="ECO:0000256" key="1">
    <source>
        <dbReference type="ARBA" id="ARBA00022603"/>
    </source>
</evidence>
<dbReference type="Gene3D" id="3.40.50.150">
    <property type="entry name" value="Vaccinia Virus protein VP39"/>
    <property type="match status" value="1"/>
</dbReference>
<keyword evidence="1 3" id="KW-0489">Methyltransferase</keyword>
<dbReference type="EMBL" id="VSSQ01038635">
    <property type="protein sequence ID" value="MPM91597.1"/>
    <property type="molecule type" value="Genomic_DNA"/>
</dbReference>
<dbReference type="InterPro" id="IPR029063">
    <property type="entry name" value="SAM-dependent_MTases_sf"/>
</dbReference>
<reference evidence="3" key="1">
    <citation type="submission" date="2019-08" db="EMBL/GenBank/DDBJ databases">
        <authorList>
            <person name="Kucharzyk K."/>
            <person name="Murdoch R.W."/>
            <person name="Higgins S."/>
            <person name="Loffler F."/>
        </authorList>
    </citation>
    <scope>NUCLEOTIDE SEQUENCE</scope>
</reference>
<dbReference type="GO" id="GO:0030798">
    <property type="term" value="F:trans-aconitate 2-methyltransferase activity"/>
    <property type="evidence" value="ECO:0007669"/>
    <property type="project" value="UniProtKB-EC"/>
</dbReference>
<sequence length="161" mass="17271">MAADLERWELPAGVDLITANAALQWVDDLPALLRRFHAALAPGGELAFATFGPETLRELRPLGGGGLTYHPLAELRALLTDAGLAVNCAESEMRTVEFASPLEILRHLRATGVGAPGAGSGMWTRKRVAELGELCARPGGGWQLTYQPLWLAAEKTRESKS</sequence>
<keyword evidence="2 3" id="KW-0808">Transferase</keyword>
<dbReference type="EC" id="2.1.1.144" evidence="3"/>
<accession>A0A645DQJ3</accession>
<dbReference type="PANTHER" id="PTHR13090:SF1">
    <property type="entry name" value="ARGININE-HYDROXYLASE NDUFAF5, MITOCHONDRIAL"/>
    <property type="match status" value="1"/>
</dbReference>
<dbReference type="InterPro" id="IPR050602">
    <property type="entry name" value="Malonyl-ACP_OMT"/>
</dbReference>
<name>A0A645DQJ3_9ZZZZ</name>
<dbReference type="Pfam" id="PF13489">
    <property type="entry name" value="Methyltransf_23"/>
    <property type="match status" value="1"/>
</dbReference>
<gene>
    <name evidence="3" type="primary">tam_13</name>
    <name evidence="3" type="ORF">SDC9_138728</name>
</gene>
<protein>
    <submittedName>
        <fullName evidence="3">Trans-aconitate 2-methyltransferase</fullName>
        <ecNumber evidence="3">2.1.1.144</ecNumber>
    </submittedName>
</protein>
<evidence type="ECO:0000313" key="3">
    <source>
        <dbReference type="EMBL" id="MPM91597.1"/>
    </source>
</evidence>